<dbReference type="RefSeq" id="WP_065399504.1">
    <property type="nucleotide sequence ID" value="NZ_MAYG01000001.1"/>
</dbReference>
<protein>
    <recommendedName>
        <fullName evidence="1">Glycosyl transferase family 1 domain-containing protein</fullName>
    </recommendedName>
</protein>
<sequence>MVYIFTEEKLKTLQVMQLSVNYHGFFNGNFGISEATRLNALALEAIGIRVNRINYSSETFERIEDTASENDASINIFHININFISDFFSKNQDLKLNDYYNIIYWAWEFPEVSDKVIKILGVFDELWVPSDFCVNIFTQYTGIPVIRFSHPIQKLAESKDFDPAQYGISGNQKIYLTIFDSLSTTIRKNPEATLEAFTSVFKDSKDSVLIVKTHNLERSKDAQKALESYTSIPNVIIINEHFSKEKLHSLIQQSDVLISLHGSEGFGLTMAEAMAYGKIVVGTGYSGNLDFMNVNNSFLVQYDFIKTSNTKGLIDEGLTLAKPRLTDAIEKLQYIKDHFESLNNIRESARLQIENNFSIGFIGNLFKIRLGFIESSYLKTEENKTSGNANDVFYLSEIEKLNKRVNYLERTLYNKIRKKINLFFKKIKNK</sequence>
<dbReference type="EMBL" id="MAYG01000001">
    <property type="protein sequence ID" value="OCA75546.1"/>
    <property type="molecule type" value="Genomic_DNA"/>
</dbReference>
<evidence type="ECO:0000259" key="1">
    <source>
        <dbReference type="Pfam" id="PF00534"/>
    </source>
</evidence>
<dbReference type="AlphaFoldDB" id="A0A1B8ZVC6"/>
<dbReference type="PANTHER" id="PTHR46656:SF3">
    <property type="entry name" value="PUTATIVE-RELATED"/>
    <property type="match status" value="1"/>
</dbReference>
<dbReference type="STRING" id="651561.BBI00_14955"/>
<dbReference type="CDD" id="cd01635">
    <property type="entry name" value="Glycosyltransferase_GTB-type"/>
    <property type="match status" value="1"/>
</dbReference>
<organism evidence="2 3">
    <name type="scientific">Chryseobacterium arthrosphaerae</name>
    <dbReference type="NCBI Taxonomy" id="651561"/>
    <lineage>
        <taxon>Bacteria</taxon>
        <taxon>Pseudomonadati</taxon>
        <taxon>Bacteroidota</taxon>
        <taxon>Flavobacteriia</taxon>
        <taxon>Flavobacteriales</taxon>
        <taxon>Weeksellaceae</taxon>
        <taxon>Chryseobacterium group</taxon>
        <taxon>Chryseobacterium</taxon>
    </lineage>
</organism>
<accession>A0A1B8ZVC6</accession>
<evidence type="ECO:0000313" key="3">
    <source>
        <dbReference type="Proteomes" id="UP000093432"/>
    </source>
</evidence>
<proteinExistence type="predicted"/>
<dbReference type="SUPFAM" id="SSF53756">
    <property type="entry name" value="UDP-Glycosyltransferase/glycogen phosphorylase"/>
    <property type="match status" value="1"/>
</dbReference>
<feature type="domain" description="Glycosyl transferase family 1" evidence="1">
    <location>
        <begin position="185"/>
        <end position="293"/>
    </location>
</feature>
<dbReference type="Proteomes" id="UP000093432">
    <property type="component" value="Unassembled WGS sequence"/>
</dbReference>
<comment type="caution">
    <text evidence="2">The sequence shown here is derived from an EMBL/GenBank/DDBJ whole genome shotgun (WGS) entry which is preliminary data.</text>
</comment>
<dbReference type="PANTHER" id="PTHR46656">
    <property type="entry name" value="PUTATIVE-RELATED"/>
    <property type="match status" value="1"/>
</dbReference>
<dbReference type="OrthoDB" id="9806653at2"/>
<dbReference type="InterPro" id="IPR001296">
    <property type="entry name" value="Glyco_trans_1"/>
</dbReference>
<reference evidence="3" key="1">
    <citation type="submission" date="2016-07" db="EMBL/GenBank/DDBJ databases">
        <authorList>
            <person name="Florea S."/>
            <person name="Webb J.S."/>
            <person name="Jaromczyk J."/>
            <person name="Schardl C.L."/>
        </authorList>
    </citation>
    <scope>NUCLEOTIDE SEQUENCE [LARGE SCALE GENOMIC DNA]</scope>
    <source>
        <strain evidence="3">CC-VM-7</strain>
    </source>
</reference>
<name>A0A1B8ZVC6_9FLAO</name>
<dbReference type="GO" id="GO:0016757">
    <property type="term" value="F:glycosyltransferase activity"/>
    <property type="evidence" value="ECO:0007669"/>
    <property type="project" value="InterPro"/>
</dbReference>
<dbReference type="Gene3D" id="3.40.50.2000">
    <property type="entry name" value="Glycogen Phosphorylase B"/>
    <property type="match status" value="1"/>
</dbReference>
<dbReference type="Pfam" id="PF00534">
    <property type="entry name" value="Glycos_transf_1"/>
    <property type="match status" value="1"/>
</dbReference>
<gene>
    <name evidence="2" type="ORF">BBI00_14955</name>
</gene>
<evidence type="ECO:0000313" key="2">
    <source>
        <dbReference type="EMBL" id="OCA75546.1"/>
    </source>
</evidence>